<organism evidence="1 2">
    <name type="scientific">Paenibacillus mesotrionivorans</name>
    <dbReference type="NCBI Taxonomy" id="3160968"/>
    <lineage>
        <taxon>Bacteria</taxon>
        <taxon>Bacillati</taxon>
        <taxon>Bacillota</taxon>
        <taxon>Bacilli</taxon>
        <taxon>Bacillales</taxon>
        <taxon>Paenibacillaceae</taxon>
        <taxon>Paenibacillus</taxon>
    </lineage>
</organism>
<accession>A0ACC7NWQ1</accession>
<proteinExistence type="predicted"/>
<gene>
    <name evidence="1" type="ORF">ACI1P1_07505</name>
</gene>
<name>A0ACC7NWQ1_9BACL</name>
<dbReference type="Proteomes" id="UP001631969">
    <property type="component" value="Unassembled WGS sequence"/>
</dbReference>
<keyword evidence="2" id="KW-1185">Reference proteome</keyword>
<sequence>MVVSLEHKNREESAGPQIAVQTMAAAMEGQVMEWGGGTVGREREKLAASGFPPDTRKETGSRIHLFSFTVSVLLTVLAFGAALYGELPADLLVPFLMLMAALQLFLQLIHWTRLKSRNDLLSILSLAFGTILTLVAMGAALYWVWI</sequence>
<dbReference type="EMBL" id="JBJURJ010000004">
    <property type="protein sequence ID" value="MFM9328126.1"/>
    <property type="molecule type" value="Genomic_DNA"/>
</dbReference>
<reference evidence="1" key="1">
    <citation type="submission" date="2024-12" db="EMBL/GenBank/DDBJ databases">
        <authorList>
            <person name="Wu N."/>
        </authorList>
    </citation>
    <scope>NUCLEOTIDE SEQUENCE</scope>
    <source>
        <strain evidence="1">P15</strain>
    </source>
</reference>
<evidence type="ECO:0000313" key="1">
    <source>
        <dbReference type="EMBL" id="MFM9328126.1"/>
    </source>
</evidence>
<protein>
    <submittedName>
        <fullName evidence="1">Uncharacterized protein</fullName>
    </submittedName>
</protein>
<comment type="caution">
    <text evidence="1">The sequence shown here is derived from an EMBL/GenBank/DDBJ whole genome shotgun (WGS) entry which is preliminary data.</text>
</comment>
<evidence type="ECO:0000313" key="2">
    <source>
        <dbReference type="Proteomes" id="UP001631969"/>
    </source>
</evidence>